<dbReference type="PANTHER" id="PTHR43531:SF14">
    <property type="entry name" value="METHYL-ACCEPTING CHEMOTAXIS PROTEIN I-RELATED"/>
    <property type="match status" value="1"/>
</dbReference>
<evidence type="ECO:0000313" key="7">
    <source>
        <dbReference type="EMBL" id="MFG6447780.1"/>
    </source>
</evidence>
<comment type="similarity">
    <text evidence="2">Belongs to the methyl-accepting chemotaxis (MCP) protein family.</text>
</comment>
<gene>
    <name evidence="7" type="ORF">ACG0Z6_05915</name>
</gene>
<dbReference type="CDD" id="cd06225">
    <property type="entry name" value="HAMP"/>
    <property type="match status" value="1"/>
</dbReference>
<dbReference type="RefSeq" id="WP_394459438.1">
    <property type="nucleotide sequence ID" value="NZ_JBIGHZ010000002.1"/>
</dbReference>
<dbReference type="SMART" id="SM00304">
    <property type="entry name" value="HAMP"/>
    <property type="match status" value="2"/>
</dbReference>
<dbReference type="Pfam" id="PF00672">
    <property type="entry name" value="HAMP"/>
    <property type="match status" value="1"/>
</dbReference>
<dbReference type="Pfam" id="PF00015">
    <property type="entry name" value="MCPsignal"/>
    <property type="match status" value="1"/>
</dbReference>
<accession>A0ABW7FTY0</accession>
<dbReference type="PROSITE" id="PS51257">
    <property type="entry name" value="PROKAR_LIPOPROTEIN"/>
    <property type="match status" value="1"/>
</dbReference>
<evidence type="ECO:0000256" key="3">
    <source>
        <dbReference type="PROSITE-ProRule" id="PRU00284"/>
    </source>
</evidence>
<dbReference type="EMBL" id="JBIGHZ010000002">
    <property type="protein sequence ID" value="MFG6447780.1"/>
    <property type="molecule type" value="Genomic_DNA"/>
</dbReference>
<dbReference type="SMART" id="SM00283">
    <property type="entry name" value="MA"/>
    <property type="match status" value="1"/>
</dbReference>
<dbReference type="Proteomes" id="UP001606099">
    <property type="component" value="Unassembled WGS sequence"/>
</dbReference>
<dbReference type="PANTHER" id="PTHR43531">
    <property type="entry name" value="PROTEIN ICFG"/>
    <property type="match status" value="1"/>
</dbReference>
<comment type="caution">
    <text evidence="7">The sequence shown here is derived from an EMBL/GenBank/DDBJ whole genome shotgun (WGS) entry which is preliminary data.</text>
</comment>
<dbReference type="PROSITE" id="PS50111">
    <property type="entry name" value="CHEMOTAXIS_TRANSDUC_2"/>
    <property type="match status" value="1"/>
</dbReference>
<reference evidence="7 8" key="1">
    <citation type="submission" date="2024-08" db="EMBL/GenBank/DDBJ databases">
        <authorList>
            <person name="Lu H."/>
        </authorList>
    </citation>
    <scope>NUCLEOTIDE SEQUENCE [LARGE SCALE GENOMIC DNA]</scope>
    <source>
        <strain evidence="7 8">BYS180W</strain>
    </source>
</reference>
<dbReference type="Gene3D" id="1.10.287.950">
    <property type="entry name" value="Methyl-accepting chemotaxis protein"/>
    <property type="match status" value="1"/>
</dbReference>
<dbReference type="InterPro" id="IPR003660">
    <property type="entry name" value="HAMP_dom"/>
</dbReference>
<evidence type="ECO:0000256" key="2">
    <source>
        <dbReference type="ARBA" id="ARBA00029447"/>
    </source>
</evidence>
<feature type="domain" description="HAMP" evidence="6">
    <location>
        <begin position="251"/>
        <end position="304"/>
    </location>
</feature>
<protein>
    <submittedName>
        <fullName evidence="7">Methyl-accepting chemotaxis protein</fullName>
    </submittedName>
</protein>
<evidence type="ECO:0000259" key="6">
    <source>
        <dbReference type="PROSITE" id="PS50885"/>
    </source>
</evidence>
<evidence type="ECO:0000256" key="4">
    <source>
        <dbReference type="SAM" id="Phobius"/>
    </source>
</evidence>
<feature type="domain" description="Methyl-accepting transducer" evidence="5">
    <location>
        <begin position="309"/>
        <end position="538"/>
    </location>
</feature>
<keyword evidence="4" id="KW-0472">Membrane</keyword>
<dbReference type="SUPFAM" id="SSF58104">
    <property type="entry name" value="Methyl-accepting chemotaxis protein (MCP) signaling domain"/>
    <property type="match status" value="1"/>
</dbReference>
<keyword evidence="3" id="KW-0807">Transducer</keyword>
<evidence type="ECO:0000259" key="5">
    <source>
        <dbReference type="PROSITE" id="PS50111"/>
    </source>
</evidence>
<keyword evidence="8" id="KW-1185">Reference proteome</keyword>
<keyword evidence="4" id="KW-1133">Transmembrane helix</keyword>
<dbReference type="InterPro" id="IPR051310">
    <property type="entry name" value="MCP_chemotaxis"/>
</dbReference>
<dbReference type="PROSITE" id="PS50885">
    <property type="entry name" value="HAMP"/>
    <property type="match status" value="1"/>
</dbReference>
<organism evidence="7 8">
    <name type="scientific">Roseateles rivi</name>
    <dbReference type="NCBI Taxonomy" id="3299028"/>
    <lineage>
        <taxon>Bacteria</taxon>
        <taxon>Pseudomonadati</taxon>
        <taxon>Pseudomonadota</taxon>
        <taxon>Betaproteobacteria</taxon>
        <taxon>Burkholderiales</taxon>
        <taxon>Sphaerotilaceae</taxon>
        <taxon>Roseateles</taxon>
    </lineage>
</organism>
<dbReference type="InterPro" id="IPR004089">
    <property type="entry name" value="MCPsignal_dom"/>
</dbReference>
<evidence type="ECO:0000313" key="8">
    <source>
        <dbReference type="Proteomes" id="UP001606099"/>
    </source>
</evidence>
<name>A0ABW7FTY0_9BURK</name>
<proteinExistence type="inferred from homology"/>
<feature type="transmembrane region" description="Helical" evidence="4">
    <location>
        <begin position="227"/>
        <end position="249"/>
    </location>
</feature>
<evidence type="ECO:0000256" key="1">
    <source>
        <dbReference type="ARBA" id="ARBA00022481"/>
    </source>
</evidence>
<dbReference type="CDD" id="cd11386">
    <property type="entry name" value="MCP_signal"/>
    <property type="match status" value="1"/>
</dbReference>
<keyword evidence="4" id="KW-0812">Transmembrane</keyword>
<keyword evidence="1" id="KW-0488">Methylation</keyword>
<sequence>MRMHLDRVFGALVGLTVLLTLVVVGCVAQVLHLYQEGVDAAQRRYQSYVLADELRQSSDDLTRLARTFVVSQDPKWEQQYFEILDIRNGKKPRPVNYAGIYWDLRAVGQTPNGGSTTSAVPLTDMMKTQGFTEREFALMQQAKANSDDLVRTETIAMNMVKGQFDDGHGGFTKKGLPDLEQARLMMHDLAYHQYKAKIMAPVNDFLSALDQRTAQEVEQLNIATQRWMIAGIVAACIEGVLLVGLILGVHRSIREALAKVRNAARAIANGDLSVVPDNAGPDDVLGQLNSAVIEMRDKLAQTIARIRDGAERIAHGSVEIAAGNASLSHRTETQASNLQQAASAMGQMNVTVKNSADTAREAAKLAESVSTAAENGGQLVGQVVSTMSEISSSSARIGDIISVIDGIAFQTNILALNAAVEAARAGEQGRGFAVVAAEVRSLAKRSAEAAKEIKTLISNSVDRVQDGTRLVGEAGQGMDDLVRQIKHVAQLITHISTATAEQADGIGTVNQSVSDLESVTQQNAALVEQSAAASDGLKEQARVLSEAVAAFKLQGA</sequence>